<evidence type="ECO:0000256" key="4">
    <source>
        <dbReference type="ARBA" id="ARBA00022475"/>
    </source>
</evidence>
<feature type="transmembrane region" description="Helical" evidence="8">
    <location>
        <begin position="209"/>
        <end position="227"/>
    </location>
</feature>
<accession>A0ABT4IKX5</accession>
<keyword evidence="5 8" id="KW-0812">Transmembrane</keyword>
<dbReference type="PANTHER" id="PTHR30472:SF70">
    <property type="entry name" value="MOLYBDATE IMPORT SYSTEM PERMEASE PROTEIN MOLB"/>
    <property type="match status" value="1"/>
</dbReference>
<comment type="caution">
    <text evidence="9">The sequence shown here is derived from an EMBL/GenBank/DDBJ whole genome shotgun (WGS) entry which is preliminary data.</text>
</comment>
<evidence type="ECO:0000256" key="8">
    <source>
        <dbReference type="SAM" id="Phobius"/>
    </source>
</evidence>
<keyword evidence="3" id="KW-0813">Transport</keyword>
<feature type="transmembrane region" description="Helical" evidence="8">
    <location>
        <begin position="84"/>
        <end position="102"/>
    </location>
</feature>
<proteinExistence type="inferred from homology"/>
<feature type="transmembrane region" description="Helical" evidence="8">
    <location>
        <begin position="179"/>
        <end position="197"/>
    </location>
</feature>
<dbReference type="PANTHER" id="PTHR30472">
    <property type="entry name" value="FERRIC ENTEROBACTIN TRANSPORT SYSTEM PERMEASE PROTEIN"/>
    <property type="match status" value="1"/>
</dbReference>
<feature type="transmembrane region" description="Helical" evidence="8">
    <location>
        <begin position="257"/>
        <end position="276"/>
    </location>
</feature>
<dbReference type="Pfam" id="PF01032">
    <property type="entry name" value="FecCD"/>
    <property type="match status" value="1"/>
</dbReference>
<dbReference type="CDD" id="cd06550">
    <property type="entry name" value="TM_ABC_iron-siderophores_like"/>
    <property type="match status" value="1"/>
</dbReference>
<feature type="transmembrane region" description="Helical" evidence="8">
    <location>
        <begin position="297"/>
        <end position="327"/>
    </location>
</feature>
<keyword evidence="6 8" id="KW-1133">Transmembrane helix</keyword>
<comment type="similarity">
    <text evidence="2">Belongs to the binding-protein-dependent transport system permease family. FecCD subfamily.</text>
</comment>
<keyword evidence="7 8" id="KW-0472">Membrane</keyword>
<evidence type="ECO:0000256" key="6">
    <source>
        <dbReference type="ARBA" id="ARBA00022989"/>
    </source>
</evidence>
<evidence type="ECO:0000256" key="7">
    <source>
        <dbReference type="ARBA" id="ARBA00023136"/>
    </source>
</evidence>
<organism evidence="9 10">
    <name type="scientific">Methanocorpusculum vombati</name>
    <dbReference type="NCBI Taxonomy" id="3002864"/>
    <lineage>
        <taxon>Archaea</taxon>
        <taxon>Methanobacteriati</taxon>
        <taxon>Methanobacteriota</taxon>
        <taxon>Stenosarchaea group</taxon>
        <taxon>Methanomicrobia</taxon>
        <taxon>Methanomicrobiales</taxon>
        <taxon>Methanocorpusculaceae</taxon>
        <taxon>Methanocorpusculum</taxon>
    </lineage>
</organism>
<protein>
    <submittedName>
        <fullName evidence="9">Iron ABC transporter permease</fullName>
    </submittedName>
</protein>
<evidence type="ECO:0000256" key="5">
    <source>
        <dbReference type="ARBA" id="ARBA00022692"/>
    </source>
</evidence>
<dbReference type="EMBL" id="JAPTGC010000001">
    <property type="protein sequence ID" value="MCZ0861738.1"/>
    <property type="molecule type" value="Genomic_DNA"/>
</dbReference>
<gene>
    <name evidence="9" type="ORF">O0S09_00520</name>
</gene>
<reference evidence="9" key="1">
    <citation type="submission" date="2022-12" db="EMBL/GenBank/DDBJ databases">
        <title>Isolation and characterisation of novel Methanocorpusculum spp. from native Australian herbivores indicates the genus is ancestrally host-associated.</title>
        <authorList>
            <person name="Volmer J.G."/>
            <person name="Soo R.M."/>
            <person name="Evans P.N."/>
            <person name="Hoedt E.C."/>
            <person name="Astorga Alsina A.L."/>
            <person name="Woodcroft B.J."/>
            <person name="Tyson G.W."/>
            <person name="Hugenholtz P."/>
            <person name="Morrison M."/>
        </authorList>
    </citation>
    <scope>NUCLEOTIDE SEQUENCE</scope>
    <source>
        <strain evidence="9">CW153</strain>
    </source>
</reference>
<feature type="transmembrane region" description="Helical" evidence="8">
    <location>
        <begin position="22"/>
        <end position="44"/>
    </location>
</feature>
<evidence type="ECO:0000256" key="1">
    <source>
        <dbReference type="ARBA" id="ARBA00004651"/>
    </source>
</evidence>
<sequence length="394" mass="41291">MADAVSAPQAPDRKLPDYRFRFVLLILAAVICIVGSFAVGRYSLGIADVILVFLSSFHSLIGSSVTVCETFLSILPPFSPLSGAVWSVSFLSSGIAHLLSMILPGPDTWDFATYSVLFNIRLPRICAAILVGAALSTAGAAYQGMFQNPLVSPDILGASAGAGFGAAVAIYFYLGTGAITAFAFAGGLIAVGAAYLISRLTKGSATLSMVLAGILIGSLFSAATSYIKLVADTNDQLPAITYWLMGSLAGAESDYKLGLAAVVIGLGLLPLVLLRWRMNVLTLGEDEARSIGVNTNLLRLVVIICATLVTAVAVSISGLIGWVGLVIPHFCRMIFGYDYRRIIPAAIIMGAGFLLLVDDFSRTIATTEVPLGILTAFVGAPIFAYLLMMGGKRS</sequence>
<dbReference type="RefSeq" id="WP_268921918.1">
    <property type="nucleotide sequence ID" value="NZ_JAPTGC010000001.1"/>
</dbReference>
<feature type="transmembrane region" description="Helical" evidence="8">
    <location>
        <begin position="339"/>
        <end position="357"/>
    </location>
</feature>
<feature type="transmembrane region" description="Helical" evidence="8">
    <location>
        <begin position="122"/>
        <end position="142"/>
    </location>
</feature>
<keyword evidence="4" id="KW-1003">Cell membrane</keyword>
<feature type="transmembrane region" description="Helical" evidence="8">
    <location>
        <begin position="50"/>
        <end position="72"/>
    </location>
</feature>
<evidence type="ECO:0000256" key="2">
    <source>
        <dbReference type="ARBA" id="ARBA00007935"/>
    </source>
</evidence>
<evidence type="ECO:0000313" key="9">
    <source>
        <dbReference type="EMBL" id="MCZ0861738.1"/>
    </source>
</evidence>
<feature type="transmembrane region" description="Helical" evidence="8">
    <location>
        <begin position="154"/>
        <end position="173"/>
    </location>
</feature>
<evidence type="ECO:0000256" key="3">
    <source>
        <dbReference type="ARBA" id="ARBA00022448"/>
    </source>
</evidence>
<dbReference type="InterPro" id="IPR000522">
    <property type="entry name" value="ABC_transptr_permease_BtuC"/>
</dbReference>
<dbReference type="SUPFAM" id="SSF81345">
    <property type="entry name" value="ABC transporter involved in vitamin B12 uptake, BtuC"/>
    <property type="match status" value="1"/>
</dbReference>
<feature type="transmembrane region" description="Helical" evidence="8">
    <location>
        <begin position="369"/>
        <end position="388"/>
    </location>
</feature>
<dbReference type="Gene3D" id="1.10.3470.10">
    <property type="entry name" value="ABC transporter involved in vitamin B12 uptake, BtuC"/>
    <property type="match status" value="1"/>
</dbReference>
<keyword evidence="10" id="KW-1185">Reference proteome</keyword>
<evidence type="ECO:0000313" key="10">
    <source>
        <dbReference type="Proteomes" id="UP001141336"/>
    </source>
</evidence>
<comment type="subcellular location">
    <subcellularLocation>
        <location evidence="1">Cell membrane</location>
        <topology evidence="1">Multi-pass membrane protein</topology>
    </subcellularLocation>
</comment>
<dbReference type="Proteomes" id="UP001141336">
    <property type="component" value="Unassembled WGS sequence"/>
</dbReference>
<dbReference type="InterPro" id="IPR037294">
    <property type="entry name" value="ABC_BtuC-like"/>
</dbReference>
<name>A0ABT4IKX5_9EURY</name>